<evidence type="ECO:0000313" key="1">
    <source>
        <dbReference type="EMBL" id="MFC7337633.1"/>
    </source>
</evidence>
<accession>A0ABW2L8L8</accession>
<dbReference type="Proteomes" id="UP001596472">
    <property type="component" value="Unassembled WGS sequence"/>
</dbReference>
<reference evidence="2" key="1">
    <citation type="journal article" date="2019" name="Int. J. Syst. Evol. Microbiol.">
        <title>The Global Catalogue of Microorganisms (GCM) 10K type strain sequencing project: providing services to taxonomists for standard genome sequencing and annotation.</title>
        <authorList>
            <consortium name="The Broad Institute Genomics Platform"/>
            <consortium name="The Broad Institute Genome Sequencing Center for Infectious Disease"/>
            <person name="Wu L."/>
            <person name="Ma J."/>
        </authorList>
    </citation>
    <scope>NUCLEOTIDE SEQUENCE [LARGE SCALE GENOMIC DNA]</scope>
    <source>
        <strain evidence="2">CGMCC 4.1467</strain>
    </source>
</reference>
<organism evidence="1 2">
    <name type="scientific">Haloferula chungangensis</name>
    <dbReference type="NCBI Taxonomy" id="1048331"/>
    <lineage>
        <taxon>Bacteria</taxon>
        <taxon>Pseudomonadati</taxon>
        <taxon>Verrucomicrobiota</taxon>
        <taxon>Verrucomicrobiia</taxon>
        <taxon>Verrucomicrobiales</taxon>
        <taxon>Verrucomicrobiaceae</taxon>
        <taxon>Haloferula</taxon>
    </lineage>
</organism>
<keyword evidence="2" id="KW-1185">Reference proteome</keyword>
<proteinExistence type="predicted"/>
<dbReference type="RefSeq" id="WP_379712096.1">
    <property type="nucleotide sequence ID" value="NZ_JBHTBS010000004.1"/>
</dbReference>
<name>A0ABW2L8L8_9BACT</name>
<dbReference type="EMBL" id="JBHTBS010000004">
    <property type="protein sequence ID" value="MFC7337633.1"/>
    <property type="molecule type" value="Genomic_DNA"/>
</dbReference>
<evidence type="ECO:0008006" key="3">
    <source>
        <dbReference type="Google" id="ProtNLM"/>
    </source>
</evidence>
<sequence>MKRIFFLTLMLIVACLAALGWWFRADLSHAWGKMSKPLLVIGKKVPQPDPLRYEVVKAETERWRLDLAKRYRAAQSKADRDAVIAEARGFLEVALPDLMSCWLGTPWDFNGTSEKPGEGQVACGYFVATVLRDAGFKVNRYKLAREASENILLTFLPRKELERRVGVSYEGYAEELRKYRSGVRIVGLDTHVGFLVSGPEGFRFVHSSGSRPWCVVDESEQEAEVLKRSNYRVHGSLTDNPDVIRRWLAGEKITVRKSS</sequence>
<protein>
    <recommendedName>
        <fullName evidence="3">DUF1287 domain-containing protein</fullName>
    </recommendedName>
</protein>
<dbReference type="PROSITE" id="PS51257">
    <property type="entry name" value="PROKAR_LIPOPROTEIN"/>
    <property type="match status" value="1"/>
</dbReference>
<gene>
    <name evidence="1" type="ORF">ACFQY0_10630</name>
</gene>
<comment type="caution">
    <text evidence="1">The sequence shown here is derived from an EMBL/GenBank/DDBJ whole genome shotgun (WGS) entry which is preliminary data.</text>
</comment>
<evidence type="ECO:0000313" key="2">
    <source>
        <dbReference type="Proteomes" id="UP001596472"/>
    </source>
</evidence>